<dbReference type="EMBL" id="BMLV01000002">
    <property type="protein sequence ID" value="GGP02718.1"/>
    <property type="molecule type" value="Genomic_DNA"/>
</dbReference>
<feature type="transmembrane region" description="Helical" evidence="1">
    <location>
        <begin position="7"/>
        <end position="27"/>
    </location>
</feature>
<accession>A0ABQ2NGG7</accession>
<keyword evidence="1" id="KW-1133">Transmembrane helix</keyword>
<keyword evidence="3" id="KW-1185">Reference proteome</keyword>
<dbReference type="Proteomes" id="UP000620064">
    <property type="component" value="Unassembled WGS sequence"/>
</dbReference>
<proteinExistence type="predicted"/>
<gene>
    <name evidence="2" type="ORF">GCM10010992_08240</name>
</gene>
<evidence type="ECO:0000313" key="3">
    <source>
        <dbReference type="Proteomes" id="UP000620064"/>
    </source>
</evidence>
<sequence length="62" mass="7174">MFNILSLLIGFFYIALGIFVIVKKFFVVTLDGIIPYLLGGVLIIYGFFRIIRALNFLRKKDE</sequence>
<reference evidence="3" key="1">
    <citation type="journal article" date="2019" name="Int. J. Syst. Evol. Microbiol.">
        <title>The Global Catalogue of Microorganisms (GCM) 10K type strain sequencing project: providing services to taxonomists for standard genome sequencing and annotation.</title>
        <authorList>
            <consortium name="The Broad Institute Genomics Platform"/>
            <consortium name="The Broad Institute Genome Sequencing Center for Infectious Disease"/>
            <person name="Wu L."/>
            <person name="Ma J."/>
        </authorList>
    </citation>
    <scope>NUCLEOTIDE SEQUENCE [LARGE SCALE GENOMIC DNA]</scope>
    <source>
        <strain evidence="3">CGMCC 1.7656</strain>
    </source>
</reference>
<feature type="transmembrane region" description="Helical" evidence="1">
    <location>
        <begin position="33"/>
        <end position="51"/>
    </location>
</feature>
<evidence type="ECO:0000256" key="1">
    <source>
        <dbReference type="SAM" id="Phobius"/>
    </source>
</evidence>
<evidence type="ECO:0008006" key="4">
    <source>
        <dbReference type="Google" id="ProtNLM"/>
    </source>
</evidence>
<evidence type="ECO:0000313" key="2">
    <source>
        <dbReference type="EMBL" id="GGP02718.1"/>
    </source>
</evidence>
<protein>
    <recommendedName>
        <fullName evidence="4">C4-dicarboxylate ABC transporter</fullName>
    </recommendedName>
</protein>
<organism evidence="2 3">
    <name type="scientific">Cloacibacterium rupense</name>
    <dbReference type="NCBI Taxonomy" id="517423"/>
    <lineage>
        <taxon>Bacteria</taxon>
        <taxon>Pseudomonadati</taxon>
        <taxon>Bacteroidota</taxon>
        <taxon>Flavobacteriia</taxon>
        <taxon>Flavobacteriales</taxon>
        <taxon>Weeksellaceae</taxon>
    </lineage>
</organism>
<keyword evidence="1" id="KW-0812">Transmembrane</keyword>
<keyword evidence="1" id="KW-0472">Membrane</keyword>
<comment type="caution">
    <text evidence="2">The sequence shown here is derived from an EMBL/GenBank/DDBJ whole genome shotgun (WGS) entry which is preliminary data.</text>
</comment>
<name>A0ABQ2NGG7_9FLAO</name>